<proteinExistence type="predicted"/>
<dbReference type="EMBL" id="UGTM01000001">
    <property type="protein sequence ID" value="SUB86895.1"/>
    <property type="molecule type" value="Genomic_DNA"/>
</dbReference>
<dbReference type="InterPro" id="IPR025380">
    <property type="entry name" value="DUF4369"/>
</dbReference>
<dbReference type="RefSeq" id="WP_029216445.1">
    <property type="nucleotide sequence ID" value="NZ_UGTM01000001.1"/>
</dbReference>
<evidence type="ECO:0000313" key="5">
    <source>
        <dbReference type="Proteomes" id="UP000255469"/>
    </source>
</evidence>
<feature type="region of interest" description="Disordered" evidence="1">
    <location>
        <begin position="247"/>
        <end position="284"/>
    </location>
</feature>
<keyword evidence="2" id="KW-0732">Signal</keyword>
<feature type="compositionally biased region" description="Low complexity" evidence="1">
    <location>
        <begin position="248"/>
        <end position="270"/>
    </location>
</feature>
<reference evidence="4 5" key="1">
    <citation type="submission" date="2018-06" db="EMBL/GenBank/DDBJ databases">
        <authorList>
            <consortium name="Pathogen Informatics"/>
            <person name="Doyle S."/>
        </authorList>
    </citation>
    <scope>NUCLEOTIDE SEQUENCE [LARGE SCALE GENOMIC DNA]</scope>
    <source>
        <strain evidence="4 5">NCTC13067</strain>
    </source>
</reference>
<accession>A0A379E2N5</accession>
<evidence type="ECO:0000256" key="1">
    <source>
        <dbReference type="SAM" id="MobiDB-lite"/>
    </source>
</evidence>
<evidence type="ECO:0000313" key="4">
    <source>
        <dbReference type="EMBL" id="SUB86895.1"/>
    </source>
</evidence>
<dbReference type="Proteomes" id="UP000255469">
    <property type="component" value="Unassembled WGS sequence"/>
</dbReference>
<sequence>MNKVLYALLTLAAFTSCANSFNIQGTSNVSSLDGRKLYLKTAQGDSLVNLDSCDVVHGQFAFHGTIDSVEVAQVFMDDVNLQFPVVIEKGDITVRLDNTQQRVSGTPLNDKLNDFWTKFTQLRNQYAEIDHEESAAILNGHEEDTVNAQLIKKALGVYAKGDKLFTKFVTENFDNILGPWCFMTRITYDTTPNAYPVWMNDYMYANAINQLPSWVEYIMTKATDSFKQNPQVKAFYADFLQAQKEMNGTAEPAAEAAPDAAGTTPDAVAAPPTPAQMAGDSISR</sequence>
<name>A0A379E2N5_9BACT</name>
<feature type="chain" id="PRO_5016681034" description="DUF4369 domain-containing protein" evidence="2">
    <location>
        <begin position="19"/>
        <end position="284"/>
    </location>
</feature>
<evidence type="ECO:0000256" key="2">
    <source>
        <dbReference type="SAM" id="SignalP"/>
    </source>
</evidence>
<dbReference type="Pfam" id="PF14289">
    <property type="entry name" value="DUF4369"/>
    <property type="match status" value="1"/>
</dbReference>
<feature type="signal peptide" evidence="2">
    <location>
        <begin position="1"/>
        <end position="18"/>
    </location>
</feature>
<evidence type="ECO:0000259" key="3">
    <source>
        <dbReference type="Pfam" id="PF14289"/>
    </source>
</evidence>
<feature type="domain" description="DUF4369" evidence="3">
    <location>
        <begin position="21"/>
        <end position="112"/>
    </location>
</feature>
<gene>
    <name evidence="4" type="ORF">NCTC13067_00548</name>
</gene>
<dbReference type="AlphaFoldDB" id="A0A379E2N5"/>
<protein>
    <recommendedName>
        <fullName evidence="3">DUF4369 domain-containing protein</fullName>
    </recommendedName>
</protein>
<dbReference type="PROSITE" id="PS51257">
    <property type="entry name" value="PROKAR_LIPOPROTEIN"/>
    <property type="match status" value="1"/>
</dbReference>
<organism evidence="4 5">
    <name type="scientific">Prevotella denticola</name>
    <dbReference type="NCBI Taxonomy" id="28129"/>
    <lineage>
        <taxon>Bacteria</taxon>
        <taxon>Pseudomonadati</taxon>
        <taxon>Bacteroidota</taxon>
        <taxon>Bacteroidia</taxon>
        <taxon>Bacteroidales</taxon>
        <taxon>Prevotellaceae</taxon>
        <taxon>Prevotella</taxon>
    </lineage>
</organism>